<comment type="similarity">
    <text evidence="3">In the N-terminal section; belongs to the glycosyltransferase 51 family.</text>
</comment>
<evidence type="ECO:0000256" key="3">
    <source>
        <dbReference type="ARBA" id="ARBA00007739"/>
    </source>
</evidence>
<evidence type="ECO:0000256" key="6">
    <source>
        <dbReference type="ARBA" id="ARBA00022676"/>
    </source>
</evidence>
<dbReference type="NCBIfam" id="TIGR02073">
    <property type="entry name" value="PBP_1c"/>
    <property type="match status" value="1"/>
</dbReference>
<keyword evidence="16" id="KW-1185">Reference proteome</keyword>
<dbReference type="EMBL" id="REFV01000017">
    <property type="protein sequence ID" value="RMB56442.1"/>
    <property type="molecule type" value="Genomic_DNA"/>
</dbReference>
<dbReference type="GO" id="GO:0008658">
    <property type="term" value="F:penicillin binding"/>
    <property type="evidence" value="ECO:0007669"/>
    <property type="project" value="InterPro"/>
</dbReference>
<dbReference type="EC" id="2.4.99.28" evidence="10"/>
<dbReference type="Pfam" id="PF06832">
    <property type="entry name" value="BiPBP_C"/>
    <property type="match status" value="1"/>
</dbReference>
<evidence type="ECO:0000313" key="16">
    <source>
        <dbReference type="Proteomes" id="UP000281985"/>
    </source>
</evidence>
<dbReference type="GO" id="GO:0009252">
    <property type="term" value="P:peptidoglycan biosynthetic process"/>
    <property type="evidence" value="ECO:0007669"/>
    <property type="project" value="InterPro"/>
</dbReference>
<evidence type="ECO:0000256" key="4">
    <source>
        <dbReference type="ARBA" id="ARBA00022645"/>
    </source>
</evidence>
<dbReference type="Pfam" id="PF00905">
    <property type="entry name" value="Transpeptidase"/>
    <property type="match status" value="1"/>
</dbReference>
<evidence type="ECO:0000259" key="12">
    <source>
        <dbReference type="Pfam" id="PF00905"/>
    </source>
</evidence>
<gene>
    <name evidence="15" type="primary">pbpC</name>
    <name evidence="15" type="ORF">EAX61_14490</name>
</gene>
<keyword evidence="4" id="KW-0121">Carboxypeptidase</keyword>
<keyword evidence="6" id="KW-0328">Glycosyltransferase</keyword>
<dbReference type="InterPro" id="IPR001460">
    <property type="entry name" value="PCN-bd_Tpept"/>
</dbReference>
<dbReference type="InterPro" id="IPR036950">
    <property type="entry name" value="PBP_transglycosylase"/>
</dbReference>
<evidence type="ECO:0000256" key="5">
    <source>
        <dbReference type="ARBA" id="ARBA00022670"/>
    </source>
</evidence>
<evidence type="ECO:0000259" key="14">
    <source>
        <dbReference type="Pfam" id="PF06832"/>
    </source>
</evidence>
<keyword evidence="5" id="KW-0645">Protease</keyword>
<dbReference type="PANTHER" id="PTHR32282">
    <property type="entry name" value="BINDING PROTEIN TRANSPEPTIDASE, PUTATIVE-RELATED"/>
    <property type="match status" value="1"/>
</dbReference>
<feature type="domain" description="Penicillin-binding C-terminal" evidence="14">
    <location>
        <begin position="723"/>
        <end position="813"/>
    </location>
</feature>
<dbReference type="GO" id="GO:0006508">
    <property type="term" value="P:proteolysis"/>
    <property type="evidence" value="ECO:0007669"/>
    <property type="project" value="UniProtKB-KW"/>
</dbReference>
<dbReference type="Pfam" id="PF00912">
    <property type="entry name" value="Transgly"/>
    <property type="match status" value="1"/>
</dbReference>
<feature type="domain" description="Penicillin-binding protein transpeptidase" evidence="12">
    <location>
        <begin position="333"/>
        <end position="593"/>
    </location>
</feature>
<dbReference type="Gene3D" id="3.40.710.10">
    <property type="entry name" value="DD-peptidase/beta-lactamase superfamily"/>
    <property type="match status" value="1"/>
</dbReference>
<keyword evidence="7" id="KW-0808">Transferase</keyword>
<dbReference type="SUPFAM" id="SSF56601">
    <property type="entry name" value="beta-lactamase/transpeptidase-like"/>
    <property type="match status" value="1"/>
</dbReference>
<comment type="catalytic activity">
    <reaction evidence="11">
        <text>[GlcNAc-(1-&gt;4)-Mur2Ac(oyl-L-Ala-gamma-D-Glu-L-Lys-D-Ala-D-Ala)](n)-di-trans,octa-cis-undecaprenyl diphosphate + beta-D-GlcNAc-(1-&gt;4)-Mur2Ac(oyl-L-Ala-gamma-D-Glu-L-Lys-D-Ala-D-Ala)-di-trans,octa-cis-undecaprenyl diphosphate = [GlcNAc-(1-&gt;4)-Mur2Ac(oyl-L-Ala-gamma-D-Glu-L-Lys-D-Ala-D-Ala)](n+1)-di-trans,octa-cis-undecaprenyl diphosphate + di-trans,octa-cis-undecaprenyl diphosphate + H(+)</text>
        <dbReference type="Rhea" id="RHEA:23708"/>
        <dbReference type="Rhea" id="RHEA-COMP:9602"/>
        <dbReference type="Rhea" id="RHEA-COMP:9603"/>
        <dbReference type="ChEBI" id="CHEBI:15378"/>
        <dbReference type="ChEBI" id="CHEBI:58405"/>
        <dbReference type="ChEBI" id="CHEBI:60033"/>
        <dbReference type="ChEBI" id="CHEBI:78435"/>
        <dbReference type="EC" id="2.4.99.28"/>
    </reaction>
</comment>
<comment type="caution">
    <text evidence="15">The sequence shown here is derived from an EMBL/GenBank/DDBJ whole genome shotgun (WGS) entry which is preliminary data.</text>
</comment>
<proteinExistence type="inferred from homology"/>
<evidence type="ECO:0000259" key="13">
    <source>
        <dbReference type="Pfam" id="PF00912"/>
    </source>
</evidence>
<protein>
    <recommendedName>
        <fullName evidence="10">peptidoglycan glycosyltransferase</fullName>
        <ecNumber evidence="10">2.4.99.28</ecNumber>
    </recommendedName>
</protein>
<evidence type="ECO:0000256" key="9">
    <source>
        <dbReference type="ARBA" id="ARBA00023268"/>
    </source>
</evidence>
<dbReference type="InterPro" id="IPR050396">
    <property type="entry name" value="Glycosyltr_51/Transpeptidase"/>
</dbReference>
<dbReference type="Proteomes" id="UP000281985">
    <property type="component" value="Unassembled WGS sequence"/>
</dbReference>
<feature type="domain" description="Glycosyl transferase family 51" evidence="13">
    <location>
        <begin position="94"/>
        <end position="255"/>
    </location>
</feature>
<accession>A0A3M0G2M2</accession>
<dbReference type="InterPro" id="IPR009647">
    <property type="entry name" value="PBP_C"/>
</dbReference>
<evidence type="ECO:0000256" key="2">
    <source>
        <dbReference type="ARBA" id="ARBA00007090"/>
    </source>
</evidence>
<dbReference type="OrthoDB" id="9766909at2"/>
<dbReference type="GO" id="GO:0030288">
    <property type="term" value="C:outer membrane-bounded periplasmic space"/>
    <property type="evidence" value="ECO:0007669"/>
    <property type="project" value="TreeGrafter"/>
</dbReference>
<evidence type="ECO:0000256" key="7">
    <source>
        <dbReference type="ARBA" id="ARBA00022679"/>
    </source>
</evidence>
<name>A0A3M0G2M2_9FLAO</name>
<keyword evidence="8" id="KW-0378">Hydrolase</keyword>
<keyword evidence="9" id="KW-0511">Multifunctional enzyme</keyword>
<comment type="pathway">
    <text evidence="1">Cell wall biogenesis; peptidoglycan biosynthesis.</text>
</comment>
<evidence type="ECO:0000256" key="11">
    <source>
        <dbReference type="ARBA" id="ARBA00049902"/>
    </source>
</evidence>
<dbReference type="AlphaFoldDB" id="A0A3M0G2M2"/>
<dbReference type="GO" id="GO:0004180">
    <property type="term" value="F:carboxypeptidase activity"/>
    <property type="evidence" value="ECO:0007669"/>
    <property type="project" value="UniProtKB-KW"/>
</dbReference>
<sequence>MRGSHKGGDFGAIAEKLTEGVEKPQAQKQKNLKKQHIIKTLKSHKIKLTVLCGFLLYWFFCLPSQVFKDPHATVVESAEGDLLGAHIARDGQWRFPALDSVPEKFEKCILLFEDEYFYQHFGFNPVAMGKAMYGNITTDKRRGGSTITQQVIRLSRKGKERSYTEKLIEIIKATRLEAGYSKAEILNMYATYAPFGGNVVGLETASWRYFGLPAERLSWGQMASLAVLPNNPSMVRPGKNEVTLSRKRNDLLKKLWETGEIDEITYELALLEELPGKPYPLPQIAPHLVERIRANSEGKRVKTTIKTRVQRDLNRLAKEHYGQLKQNEIYNLAIVVMDVKIKEVLGYVGNAPTDVAHQKDVDIITKSRSTGSTLKPFLYAGMLDEGLLLPNTLVADIPTSINDYQPQNFDNEYNGAVPAGKALARSLNVPAVRMLRQYGLDKYYRNLKDIQLGGIDKPAGHYGLAMVLGGAESSLWELTKTYAGLAHTLNGFNQSSSEYVADAFEGYSVFNSESRIQNSELIKEPEVFSAGAIYSTLETLRTVNRPSGEENWQFYEDAQPVAWKTGTSFGFKDAWALGVTPQYAIGVWVGNADGEGRPGITGIQASAPLFFDVLRILPTDGKWFERPYDDLITLKTCTKSGQKASLLCPDTLEQWAPISGENTHSCQFHEQVYVTTSGNYRVNSDCYDLDKMISTVRFSLPPSMEYYYAQKHPDYKELPPWHPDCSVTGEMPMAFIYPKNNEGVILPKNFDASVNEVIFKIAHRNPETKLFWYLDGTFIGSTEDFHELAVAPNIGTYLLTVVDAEGNEMKENIKISRG</sequence>
<evidence type="ECO:0000313" key="15">
    <source>
        <dbReference type="EMBL" id="RMB56442.1"/>
    </source>
</evidence>
<organism evidence="15 16">
    <name type="scientific">Dokdonia sinensis</name>
    <dbReference type="NCBI Taxonomy" id="2479847"/>
    <lineage>
        <taxon>Bacteria</taxon>
        <taxon>Pseudomonadati</taxon>
        <taxon>Bacteroidota</taxon>
        <taxon>Flavobacteriia</taxon>
        <taxon>Flavobacteriales</taxon>
        <taxon>Flavobacteriaceae</taxon>
        <taxon>Dokdonia</taxon>
    </lineage>
</organism>
<dbReference type="InterPro" id="IPR023346">
    <property type="entry name" value="Lysozyme-like_dom_sf"/>
</dbReference>
<dbReference type="InterPro" id="IPR001264">
    <property type="entry name" value="Glyco_trans_51"/>
</dbReference>
<evidence type="ECO:0000256" key="10">
    <source>
        <dbReference type="ARBA" id="ARBA00044770"/>
    </source>
</evidence>
<evidence type="ECO:0000256" key="8">
    <source>
        <dbReference type="ARBA" id="ARBA00022801"/>
    </source>
</evidence>
<dbReference type="Gene3D" id="1.10.3810.10">
    <property type="entry name" value="Biosynthetic peptidoglycan transglycosylase-like"/>
    <property type="match status" value="1"/>
</dbReference>
<comment type="similarity">
    <text evidence="2">In the C-terminal section; belongs to the transpeptidase family.</text>
</comment>
<reference evidence="15 16" key="1">
    <citation type="submission" date="2018-10" db="EMBL/GenBank/DDBJ databases">
        <title>Dokdonia luteus sp. nov., isolated from sea water.</title>
        <authorList>
            <person name="Zhou L.Y."/>
            <person name="Du Z.J."/>
        </authorList>
    </citation>
    <scope>NUCLEOTIDE SEQUENCE [LARGE SCALE GENOMIC DNA]</scope>
    <source>
        <strain evidence="15 16">SH27</strain>
    </source>
</reference>
<dbReference type="PANTHER" id="PTHR32282:SF15">
    <property type="entry name" value="PENICILLIN-BINDING PROTEIN 1C"/>
    <property type="match status" value="1"/>
</dbReference>
<evidence type="ECO:0000256" key="1">
    <source>
        <dbReference type="ARBA" id="ARBA00004752"/>
    </source>
</evidence>
<dbReference type="GO" id="GO:0008955">
    <property type="term" value="F:peptidoglycan glycosyltransferase activity"/>
    <property type="evidence" value="ECO:0007669"/>
    <property type="project" value="UniProtKB-EC"/>
</dbReference>
<dbReference type="SUPFAM" id="SSF53955">
    <property type="entry name" value="Lysozyme-like"/>
    <property type="match status" value="1"/>
</dbReference>
<dbReference type="InterPro" id="IPR012338">
    <property type="entry name" value="Beta-lactam/transpept-like"/>
</dbReference>
<dbReference type="InterPro" id="IPR011815">
    <property type="entry name" value="PBP_1c"/>
</dbReference>